<reference evidence="9 10" key="1">
    <citation type="submission" date="2016-07" db="EMBL/GenBank/DDBJ databases">
        <title>Bacillus oceanisediminis whole genome.</title>
        <authorList>
            <person name="Pal Y."/>
            <person name="Verma A."/>
            <person name="Mual P."/>
            <person name="Srinivasan K."/>
        </authorList>
    </citation>
    <scope>NUCLEOTIDE SEQUENCE [LARGE SCALE GENOMIC DNA]</scope>
    <source>
        <strain evidence="9 10">Bhandara28</strain>
    </source>
</reference>
<feature type="transmembrane region" description="Helical" evidence="8">
    <location>
        <begin position="223"/>
        <end position="243"/>
    </location>
</feature>
<feature type="transmembrane region" description="Helical" evidence="8">
    <location>
        <begin position="99"/>
        <end position="120"/>
    </location>
</feature>
<comment type="similarity">
    <text evidence="2">Belongs to the ZIP transporter (TC 2.A.5) family.</text>
</comment>
<dbReference type="Proteomes" id="UP000180194">
    <property type="component" value="Unassembled WGS sequence"/>
</dbReference>
<keyword evidence="5" id="KW-0862">Zinc</keyword>
<keyword evidence="3" id="KW-1003">Cell membrane</keyword>
<keyword evidence="10" id="KW-1185">Reference proteome</keyword>
<dbReference type="InterPro" id="IPR003689">
    <property type="entry name" value="ZIP"/>
</dbReference>
<feature type="transmembrane region" description="Helical" evidence="8">
    <location>
        <begin position="159"/>
        <end position="178"/>
    </location>
</feature>
<feature type="transmembrane region" description="Helical" evidence="8">
    <location>
        <begin position="63"/>
        <end position="87"/>
    </location>
</feature>
<evidence type="ECO:0000313" key="9">
    <source>
        <dbReference type="EMBL" id="OHX42001.1"/>
    </source>
</evidence>
<comment type="subcellular location">
    <subcellularLocation>
        <location evidence="1">Cell membrane</location>
        <topology evidence="1">Multi-pass membrane protein</topology>
    </subcellularLocation>
</comment>
<dbReference type="PANTHER" id="PTHR11040:SF211">
    <property type="entry name" value="ZINC TRANSPORTER ZIP11"/>
    <property type="match status" value="1"/>
</dbReference>
<feature type="transmembrane region" description="Helical" evidence="8">
    <location>
        <begin position="39"/>
        <end position="57"/>
    </location>
</feature>
<keyword evidence="6 8" id="KW-1133">Transmembrane helix</keyword>
<gene>
    <name evidence="9" type="ORF">BBV17_27715</name>
</gene>
<feature type="transmembrane region" description="Helical" evidence="8">
    <location>
        <begin position="190"/>
        <end position="211"/>
    </location>
</feature>
<feature type="transmembrane region" description="Helical" evidence="8">
    <location>
        <begin position="132"/>
        <end position="152"/>
    </location>
</feature>
<accession>A0ABX3CKJ3</accession>
<feature type="transmembrane region" description="Helical" evidence="8">
    <location>
        <begin position="6"/>
        <end position="30"/>
    </location>
</feature>
<keyword evidence="7 8" id="KW-0472">Membrane</keyword>
<keyword evidence="4 8" id="KW-0812">Transmembrane</keyword>
<dbReference type="RefSeq" id="WP_009335629.1">
    <property type="nucleotide sequence ID" value="NZ_JAMAWK010000009.1"/>
</dbReference>
<sequence length="245" mass="27146">MNSDVEVVVIVFLIIFFGTLVGGGLTWFFCRMLKLNSHYINIFCSGILIGLIGFELLPETLKHLNYVGVFSGISLGVFFMIAMEGLIHKTKSRFNRESGMFLLLFTALFFHSIPTGLALGMNVQQQVVNPSVLLAAVFLHHIPEGVILMGTLINTELKVFIFGVFCFILSLAVSLNALGGLEWQSPSVKFTTILNGTAIGTLSYVTFYEILWKQSLYLSKIKVLFITLLGALLIILFFILVPVGH</sequence>
<evidence type="ECO:0000256" key="8">
    <source>
        <dbReference type="SAM" id="Phobius"/>
    </source>
</evidence>
<dbReference type="Pfam" id="PF02535">
    <property type="entry name" value="Zip"/>
    <property type="match status" value="1"/>
</dbReference>
<evidence type="ECO:0000256" key="4">
    <source>
        <dbReference type="ARBA" id="ARBA00022692"/>
    </source>
</evidence>
<name>A0ABX3CKJ3_9BACI</name>
<dbReference type="PANTHER" id="PTHR11040">
    <property type="entry name" value="ZINC/IRON TRANSPORTER"/>
    <property type="match status" value="1"/>
</dbReference>
<evidence type="ECO:0000256" key="3">
    <source>
        <dbReference type="ARBA" id="ARBA00022475"/>
    </source>
</evidence>
<organism evidence="9 10">
    <name type="scientific">Cytobacillus oceanisediminis</name>
    <dbReference type="NCBI Taxonomy" id="665099"/>
    <lineage>
        <taxon>Bacteria</taxon>
        <taxon>Bacillati</taxon>
        <taxon>Bacillota</taxon>
        <taxon>Bacilli</taxon>
        <taxon>Bacillales</taxon>
        <taxon>Bacillaceae</taxon>
        <taxon>Cytobacillus</taxon>
    </lineage>
</organism>
<evidence type="ECO:0000256" key="6">
    <source>
        <dbReference type="ARBA" id="ARBA00022989"/>
    </source>
</evidence>
<evidence type="ECO:0000256" key="7">
    <source>
        <dbReference type="ARBA" id="ARBA00023136"/>
    </source>
</evidence>
<evidence type="ECO:0000313" key="10">
    <source>
        <dbReference type="Proteomes" id="UP000180194"/>
    </source>
</evidence>
<evidence type="ECO:0000256" key="1">
    <source>
        <dbReference type="ARBA" id="ARBA00004651"/>
    </source>
</evidence>
<protein>
    <submittedName>
        <fullName evidence="9">Zinc transporter</fullName>
    </submittedName>
</protein>
<comment type="caution">
    <text evidence="9">The sequence shown here is derived from an EMBL/GenBank/DDBJ whole genome shotgun (WGS) entry which is preliminary data.</text>
</comment>
<dbReference type="EMBL" id="MBRJ01000053">
    <property type="protein sequence ID" value="OHX42001.1"/>
    <property type="molecule type" value="Genomic_DNA"/>
</dbReference>
<evidence type="ECO:0000256" key="2">
    <source>
        <dbReference type="ARBA" id="ARBA00006939"/>
    </source>
</evidence>
<proteinExistence type="inferred from homology"/>
<evidence type="ECO:0000256" key="5">
    <source>
        <dbReference type="ARBA" id="ARBA00022833"/>
    </source>
</evidence>